<comment type="caution">
    <text evidence="3">The sequence shown here is derived from an EMBL/GenBank/DDBJ whole genome shotgun (WGS) entry which is preliminary data.</text>
</comment>
<keyword evidence="4" id="KW-1185">Reference proteome</keyword>
<dbReference type="Gene3D" id="3.90.550.20">
    <property type="match status" value="1"/>
</dbReference>
<evidence type="ECO:0000256" key="2">
    <source>
        <dbReference type="SAM" id="Phobius"/>
    </source>
</evidence>
<dbReference type="GO" id="GO:0000030">
    <property type="term" value="F:mannosyltransferase activity"/>
    <property type="evidence" value="ECO:0007669"/>
    <property type="project" value="TreeGrafter"/>
</dbReference>
<keyword evidence="2" id="KW-0472">Membrane</keyword>
<evidence type="ECO:0000313" key="3">
    <source>
        <dbReference type="EMBL" id="PRW57177.1"/>
    </source>
</evidence>
<gene>
    <name evidence="3" type="ORF">C2E21_3952</name>
</gene>
<dbReference type="SUPFAM" id="SSF53448">
    <property type="entry name" value="Nucleotide-diphospho-sugar transferases"/>
    <property type="match status" value="1"/>
</dbReference>
<dbReference type="InterPro" id="IPR051706">
    <property type="entry name" value="Glycosyltransferase_domain"/>
</dbReference>
<dbReference type="EMBL" id="LHPG02000007">
    <property type="protein sequence ID" value="PRW57177.1"/>
    <property type="molecule type" value="Genomic_DNA"/>
</dbReference>
<keyword evidence="2" id="KW-1133">Transmembrane helix</keyword>
<proteinExistence type="predicted"/>
<name>A0A2P6TSY5_CHLSO</name>
<dbReference type="InterPro" id="IPR029044">
    <property type="entry name" value="Nucleotide-diphossugar_trans"/>
</dbReference>
<dbReference type="GO" id="GO:0016020">
    <property type="term" value="C:membrane"/>
    <property type="evidence" value="ECO:0007669"/>
    <property type="project" value="GOC"/>
</dbReference>
<evidence type="ECO:0000256" key="1">
    <source>
        <dbReference type="ARBA" id="ARBA00022679"/>
    </source>
</evidence>
<organism evidence="3 4">
    <name type="scientific">Chlorella sorokiniana</name>
    <name type="common">Freshwater green alga</name>
    <dbReference type="NCBI Taxonomy" id="3076"/>
    <lineage>
        <taxon>Eukaryota</taxon>
        <taxon>Viridiplantae</taxon>
        <taxon>Chlorophyta</taxon>
        <taxon>core chlorophytes</taxon>
        <taxon>Trebouxiophyceae</taxon>
        <taxon>Chlorellales</taxon>
        <taxon>Chlorellaceae</taxon>
        <taxon>Chlorella clade</taxon>
        <taxon>Chlorella</taxon>
    </lineage>
</organism>
<keyword evidence="1" id="KW-0808">Transferase</keyword>
<dbReference type="PANTHER" id="PTHR32385">
    <property type="entry name" value="MANNOSYL PHOSPHORYLINOSITOL CERAMIDE SYNTHASE"/>
    <property type="match status" value="1"/>
</dbReference>
<dbReference type="OrthoDB" id="3647at2759"/>
<dbReference type="Proteomes" id="UP000239899">
    <property type="component" value="Unassembled WGS sequence"/>
</dbReference>
<dbReference type="AlphaFoldDB" id="A0A2P6TSY5"/>
<accession>A0A2P6TSY5</accession>
<sequence>MAFGRPGCGPCGQPQQRRRLLGLTACIGVLFLLAPWLRMFAAAGYGVAWWSLAAEVHWARPGSAPAPAQAAAAAAVPKLMHQTWQTKQVPAKWAAARKSCIDLHPDFEHRLWTDEEGLAFIKKHYPWFLPTYVAYPYSIQRVDVLRYFLLHHFGGIYIDLDMGCNKRLDFMLQHNFTAPLTHPVGISNDVMAAVPGDAYLAHIVRRLASWNHWLFIKYIQVMFSTGPMFLTLQYSMFPNRADVGIIPADVYGKYDLSGDPVFYHLHGSSWHADDAQFIFWAEKHKTALLVLGGLLALGLAGLATARCLILRQAAARYSPLKTPIE</sequence>
<dbReference type="PANTHER" id="PTHR32385:SF15">
    <property type="entry name" value="INOSITOL PHOSPHOCERAMIDE MANNOSYLTRANSFERASE 1"/>
    <property type="match status" value="1"/>
</dbReference>
<evidence type="ECO:0000313" key="4">
    <source>
        <dbReference type="Proteomes" id="UP000239899"/>
    </source>
</evidence>
<protein>
    <submittedName>
        <fullName evidence="3">Inositol phosphoceramide mannosyltransferase 2</fullName>
    </submittedName>
</protein>
<feature type="transmembrane region" description="Helical" evidence="2">
    <location>
        <begin position="20"/>
        <end position="37"/>
    </location>
</feature>
<feature type="transmembrane region" description="Helical" evidence="2">
    <location>
        <begin position="287"/>
        <end position="309"/>
    </location>
</feature>
<reference evidence="3 4" key="1">
    <citation type="journal article" date="2018" name="Plant J.">
        <title>Genome sequences of Chlorella sorokiniana UTEX 1602 and Micractinium conductrix SAG 241.80: implications to maltose excretion by a green alga.</title>
        <authorList>
            <person name="Arriola M.B."/>
            <person name="Velmurugan N."/>
            <person name="Zhang Y."/>
            <person name="Plunkett M.H."/>
            <person name="Hondzo H."/>
            <person name="Barney B.M."/>
        </authorList>
    </citation>
    <scope>NUCLEOTIDE SEQUENCE [LARGE SCALE GENOMIC DNA]</scope>
    <source>
        <strain evidence="4">UTEX 1602</strain>
    </source>
</reference>
<dbReference type="Pfam" id="PF04488">
    <property type="entry name" value="Gly_transf_sug"/>
    <property type="match status" value="1"/>
</dbReference>
<keyword evidence="3" id="KW-0328">Glycosyltransferase</keyword>
<dbReference type="GO" id="GO:0051999">
    <property type="term" value="P:mannosyl-inositol phosphorylceramide biosynthetic process"/>
    <property type="evidence" value="ECO:0007669"/>
    <property type="project" value="TreeGrafter"/>
</dbReference>
<keyword evidence="2" id="KW-0812">Transmembrane</keyword>
<dbReference type="InterPro" id="IPR007577">
    <property type="entry name" value="GlycoTrfase_DXD_sugar-bd_CS"/>
</dbReference>